<dbReference type="Proteomes" id="UP000799291">
    <property type="component" value="Unassembled WGS sequence"/>
</dbReference>
<organism evidence="1 2">
    <name type="scientific">Lentithecium fluviatile CBS 122367</name>
    <dbReference type="NCBI Taxonomy" id="1168545"/>
    <lineage>
        <taxon>Eukaryota</taxon>
        <taxon>Fungi</taxon>
        <taxon>Dikarya</taxon>
        <taxon>Ascomycota</taxon>
        <taxon>Pezizomycotina</taxon>
        <taxon>Dothideomycetes</taxon>
        <taxon>Pleosporomycetidae</taxon>
        <taxon>Pleosporales</taxon>
        <taxon>Massarineae</taxon>
        <taxon>Lentitheciaceae</taxon>
        <taxon>Lentithecium</taxon>
    </lineage>
</organism>
<evidence type="ECO:0000313" key="2">
    <source>
        <dbReference type="Proteomes" id="UP000799291"/>
    </source>
</evidence>
<sequence length="109" mass="12130">MCVAAGELHAAQRPRWSVVRALLSGAIYGWASPACPVAVGKRAVGYMYSAIVYVHTRILFLVASSGYFGAYCTTGRQLRLFSNERLWRSGEKHYTDMFDPWIPLTGRAV</sequence>
<name>A0A6G1J4L9_9PLEO</name>
<protein>
    <submittedName>
        <fullName evidence="1">Uncharacterized protein</fullName>
    </submittedName>
</protein>
<evidence type="ECO:0000313" key="1">
    <source>
        <dbReference type="EMBL" id="KAF2685358.1"/>
    </source>
</evidence>
<accession>A0A6G1J4L9</accession>
<dbReference type="EMBL" id="MU005579">
    <property type="protein sequence ID" value="KAF2685358.1"/>
    <property type="molecule type" value="Genomic_DNA"/>
</dbReference>
<keyword evidence="2" id="KW-1185">Reference proteome</keyword>
<gene>
    <name evidence="1" type="ORF">K458DRAFT_23333</name>
</gene>
<reference evidence="1" key="1">
    <citation type="journal article" date="2020" name="Stud. Mycol.">
        <title>101 Dothideomycetes genomes: a test case for predicting lifestyles and emergence of pathogens.</title>
        <authorList>
            <person name="Haridas S."/>
            <person name="Albert R."/>
            <person name="Binder M."/>
            <person name="Bloem J."/>
            <person name="Labutti K."/>
            <person name="Salamov A."/>
            <person name="Andreopoulos B."/>
            <person name="Baker S."/>
            <person name="Barry K."/>
            <person name="Bills G."/>
            <person name="Bluhm B."/>
            <person name="Cannon C."/>
            <person name="Castanera R."/>
            <person name="Culley D."/>
            <person name="Daum C."/>
            <person name="Ezra D."/>
            <person name="Gonzalez J."/>
            <person name="Henrissat B."/>
            <person name="Kuo A."/>
            <person name="Liang C."/>
            <person name="Lipzen A."/>
            <person name="Lutzoni F."/>
            <person name="Magnuson J."/>
            <person name="Mondo S."/>
            <person name="Nolan M."/>
            <person name="Ohm R."/>
            <person name="Pangilinan J."/>
            <person name="Park H.-J."/>
            <person name="Ramirez L."/>
            <person name="Alfaro M."/>
            <person name="Sun H."/>
            <person name="Tritt A."/>
            <person name="Yoshinaga Y."/>
            <person name="Zwiers L.-H."/>
            <person name="Turgeon B."/>
            <person name="Goodwin S."/>
            <person name="Spatafora J."/>
            <person name="Crous P."/>
            <person name="Grigoriev I."/>
        </authorList>
    </citation>
    <scope>NUCLEOTIDE SEQUENCE</scope>
    <source>
        <strain evidence="1">CBS 122367</strain>
    </source>
</reference>
<dbReference type="AlphaFoldDB" id="A0A6G1J4L9"/>
<proteinExistence type="predicted"/>